<evidence type="ECO:0000313" key="4">
    <source>
        <dbReference type="Proteomes" id="UP001550210"/>
    </source>
</evidence>
<gene>
    <name evidence="3" type="ORF">ABZZ21_43690</name>
</gene>
<feature type="domain" description="UspA" evidence="2">
    <location>
        <begin position="2"/>
        <end position="149"/>
    </location>
</feature>
<evidence type="ECO:0000259" key="2">
    <source>
        <dbReference type="Pfam" id="PF00582"/>
    </source>
</evidence>
<dbReference type="RefSeq" id="WP_355405146.1">
    <property type="nucleotide sequence ID" value="NZ_JBEGHN010000001.1"/>
</dbReference>
<dbReference type="Proteomes" id="UP001550210">
    <property type="component" value="Unassembled WGS sequence"/>
</dbReference>
<dbReference type="InterPro" id="IPR006016">
    <property type="entry name" value="UspA"/>
</dbReference>
<dbReference type="PRINTS" id="PR01438">
    <property type="entry name" value="UNVRSLSTRESS"/>
</dbReference>
<comment type="similarity">
    <text evidence="1">Belongs to the universal stress protein A family.</text>
</comment>
<accession>A0ABV2VBW6</accession>
<sequence>MPQPIVAGVDGSAESLAAAAWAAREAVRRSLPLHLLHASHWSPPGARSDAGEAVPRHAARRILHEAGEHIARTCPGVLVTDTQVDGPASTALLHAADQADLLVLGSRGHGGSSLLERCRELGGGFAGFLVGSVAQTVVARASRPVVLVRAGEEPEDEHLPNHEGNASTRTPPCHEVVLGLDLADPCDEVIGFAFEAAQVRGATLHAVSTWTGPSPLSLGPGEIGLLDPLQLDEEWRRFLSAVLQPWREKFPDVEVSQTVTEGKAGARLVYASSGASLLVVGHRIRGAALGFRTGPVAHTVIHHANCPIAVVAHD</sequence>
<dbReference type="InterPro" id="IPR014729">
    <property type="entry name" value="Rossmann-like_a/b/a_fold"/>
</dbReference>
<organism evidence="3 4">
    <name type="scientific">Streptomyces ossamyceticus</name>
    <dbReference type="NCBI Taxonomy" id="249581"/>
    <lineage>
        <taxon>Bacteria</taxon>
        <taxon>Bacillati</taxon>
        <taxon>Actinomycetota</taxon>
        <taxon>Actinomycetes</taxon>
        <taxon>Kitasatosporales</taxon>
        <taxon>Streptomycetaceae</taxon>
        <taxon>Streptomyces</taxon>
    </lineage>
</organism>
<feature type="domain" description="UspA" evidence="2">
    <location>
        <begin position="176"/>
        <end position="311"/>
    </location>
</feature>
<dbReference type="Gene3D" id="3.40.50.620">
    <property type="entry name" value="HUPs"/>
    <property type="match status" value="3"/>
</dbReference>
<evidence type="ECO:0000256" key="1">
    <source>
        <dbReference type="ARBA" id="ARBA00008791"/>
    </source>
</evidence>
<proteinExistence type="inferred from homology"/>
<name>A0ABV2VBW6_9ACTN</name>
<evidence type="ECO:0000313" key="3">
    <source>
        <dbReference type="EMBL" id="MET9851313.1"/>
    </source>
</evidence>
<dbReference type="PANTHER" id="PTHR46553">
    <property type="entry name" value="ADENINE NUCLEOTIDE ALPHA HYDROLASES-LIKE SUPERFAMILY PROTEIN"/>
    <property type="match status" value="1"/>
</dbReference>
<dbReference type="SUPFAM" id="SSF52402">
    <property type="entry name" value="Adenine nucleotide alpha hydrolases-like"/>
    <property type="match status" value="2"/>
</dbReference>
<dbReference type="PANTHER" id="PTHR46553:SF3">
    <property type="entry name" value="ADENINE NUCLEOTIDE ALPHA HYDROLASES-LIKE SUPERFAMILY PROTEIN"/>
    <property type="match status" value="1"/>
</dbReference>
<dbReference type="EMBL" id="JBEXPZ010000119">
    <property type="protein sequence ID" value="MET9851313.1"/>
    <property type="molecule type" value="Genomic_DNA"/>
</dbReference>
<reference evidence="3 4" key="1">
    <citation type="submission" date="2024-06" db="EMBL/GenBank/DDBJ databases">
        <title>The Natural Products Discovery Center: Release of the First 8490 Sequenced Strains for Exploring Actinobacteria Biosynthetic Diversity.</title>
        <authorList>
            <person name="Kalkreuter E."/>
            <person name="Kautsar S.A."/>
            <person name="Yang D."/>
            <person name="Bader C.D."/>
            <person name="Teijaro C.N."/>
            <person name="Fluegel L."/>
            <person name="Davis C.M."/>
            <person name="Simpson J.R."/>
            <person name="Lauterbach L."/>
            <person name="Steele A.D."/>
            <person name="Gui C."/>
            <person name="Meng S."/>
            <person name="Li G."/>
            <person name="Viehrig K."/>
            <person name="Ye F."/>
            <person name="Su P."/>
            <person name="Kiefer A.F."/>
            <person name="Nichols A."/>
            <person name="Cepeda A.J."/>
            <person name="Yan W."/>
            <person name="Fan B."/>
            <person name="Jiang Y."/>
            <person name="Adhikari A."/>
            <person name="Zheng C.-J."/>
            <person name="Schuster L."/>
            <person name="Cowan T.M."/>
            <person name="Smanski M.J."/>
            <person name="Chevrette M.G."/>
            <person name="De Carvalho L.P.S."/>
            <person name="Shen B."/>
        </authorList>
    </citation>
    <scope>NUCLEOTIDE SEQUENCE [LARGE SCALE GENOMIC DNA]</scope>
    <source>
        <strain evidence="3 4">NPDC006434</strain>
    </source>
</reference>
<dbReference type="InterPro" id="IPR006015">
    <property type="entry name" value="Universal_stress_UspA"/>
</dbReference>
<dbReference type="Pfam" id="PF00582">
    <property type="entry name" value="Usp"/>
    <property type="match status" value="2"/>
</dbReference>
<protein>
    <submittedName>
        <fullName evidence="3">Universal stress protein</fullName>
    </submittedName>
</protein>
<comment type="caution">
    <text evidence="3">The sequence shown here is derived from an EMBL/GenBank/DDBJ whole genome shotgun (WGS) entry which is preliminary data.</text>
</comment>
<keyword evidence="4" id="KW-1185">Reference proteome</keyword>